<dbReference type="EMBL" id="CP034759">
    <property type="protein sequence ID" value="QBG35710.1"/>
    <property type="molecule type" value="Genomic_DNA"/>
</dbReference>
<dbReference type="KEGG" id="lsd:EMK97_08300"/>
<feature type="transmembrane region" description="Helical" evidence="1">
    <location>
        <begin position="206"/>
        <end position="235"/>
    </location>
</feature>
<evidence type="ECO:0000313" key="2">
    <source>
        <dbReference type="EMBL" id="QBG35710.1"/>
    </source>
</evidence>
<feature type="transmembrane region" description="Helical" evidence="1">
    <location>
        <begin position="150"/>
        <end position="173"/>
    </location>
</feature>
<keyword evidence="1" id="KW-1133">Transmembrane helix</keyword>
<feature type="transmembrane region" description="Helical" evidence="1">
    <location>
        <begin position="101"/>
        <end position="130"/>
    </location>
</feature>
<dbReference type="Pfam" id="PF09955">
    <property type="entry name" value="DUF2189"/>
    <property type="match status" value="1"/>
</dbReference>
<feature type="transmembrane region" description="Helical" evidence="1">
    <location>
        <begin position="27"/>
        <end position="46"/>
    </location>
</feature>
<protein>
    <submittedName>
        <fullName evidence="2">DUF2189 domain-containing protein</fullName>
    </submittedName>
</protein>
<keyword evidence="1" id="KW-0812">Transmembrane</keyword>
<sequence length="245" mass="27370">MSNVQPTPSVMSWLAFGWHAFSETKTISILFSSFFCLIGLVLYWALLGVDAALAIMPFVAGFFLIAPLLIIGFQQAGALIKQNKQPSFSDLIRIKGEKRSGIWFLVFILCLCYFIWITDALVIYGLYFGIEPIPLDDKFFTDPAMRDALLSYLMHSGLVGIVMAIIGFLLGVFSIPLIIHQQMNFVAAVNLSVKTVFQYKWLMLKWAATLVTIMALTLVIALPLLVVVLPILGYASYAVYAQFFE</sequence>
<accession>A0A4V0ZG14</accession>
<evidence type="ECO:0000256" key="1">
    <source>
        <dbReference type="SAM" id="Phobius"/>
    </source>
</evidence>
<gene>
    <name evidence="2" type="ORF">EMK97_08300</name>
</gene>
<keyword evidence="3" id="KW-1185">Reference proteome</keyword>
<dbReference type="RefSeq" id="WP_130601152.1">
    <property type="nucleotide sequence ID" value="NZ_CP034759.1"/>
</dbReference>
<keyword evidence="1" id="KW-0472">Membrane</keyword>
<dbReference type="OrthoDB" id="8566566at2"/>
<dbReference type="Proteomes" id="UP000290244">
    <property type="component" value="Chromosome"/>
</dbReference>
<dbReference type="AlphaFoldDB" id="A0A4V0ZG14"/>
<reference evidence="2 3" key="1">
    <citation type="submission" date="2018-12" db="EMBL/GenBank/DDBJ databases">
        <title>Complete genome of Litorilituus sediminis.</title>
        <authorList>
            <person name="Liu A."/>
            <person name="Rong J."/>
        </authorList>
    </citation>
    <scope>NUCLEOTIDE SEQUENCE [LARGE SCALE GENOMIC DNA]</scope>
    <source>
        <strain evidence="2 3">JCM 17549</strain>
    </source>
</reference>
<organism evidence="2 3">
    <name type="scientific">Litorilituus sediminis</name>
    <dbReference type="NCBI Taxonomy" id="718192"/>
    <lineage>
        <taxon>Bacteria</taxon>
        <taxon>Pseudomonadati</taxon>
        <taxon>Pseudomonadota</taxon>
        <taxon>Gammaproteobacteria</taxon>
        <taxon>Alteromonadales</taxon>
        <taxon>Colwelliaceae</taxon>
        <taxon>Litorilituus</taxon>
    </lineage>
</organism>
<proteinExistence type="predicted"/>
<name>A0A4V0ZG14_9GAMM</name>
<evidence type="ECO:0000313" key="3">
    <source>
        <dbReference type="Proteomes" id="UP000290244"/>
    </source>
</evidence>
<feature type="transmembrane region" description="Helical" evidence="1">
    <location>
        <begin position="52"/>
        <end position="80"/>
    </location>
</feature>
<dbReference type="InterPro" id="IPR018692">
    <property type="entry name" value="DUF2189"/>
</dbReference>